<evidence type="ECO:0000259" key="1">
    <source>
        <dbReference type="Pfam" id="PF00561"/>
    </source>
</evidence>
<proteinExistence type="predicted"/>
<keyword evidence="2" id="KW-0378">Hydrolase</keyword>
<dbReference type="RefSeq" id="WP_346154972.1">
    <property type="nucleotide sequence ID" value="NZ_BAAATE010000037.1"/>
</dbReference>
<dbReference type="EMBL" id="BAAATE010000037">
    <property type="protein sequence ID" value="GAA2693799.1"/>
    <property type="molecule type" value="Genomic_DNA"/>
</dbReference>
<evidence type="ECO:0000313" key="3">
    <source>
        <dbReference type="Proteomes" id="UP001501666"/>
    </source>
</evidence>
<dbReference type="Pfam" id="PF00561">
    <property type="entry name" value="Abhydrolase_1"/>
    <property type="match status" value="1"/>
</dbReference>
<dbReference type="PANTHER" id="PTHR43194">
    <property type="entry name" value="HYDROLASE ALPHA/BETA FOLD FAMILY"/>
    <property type="match status" value="1"/>
</dbReference>
<accession>A0ABN3T823</accession>
<reference evidence="2 3" key="1">
    <citation type="journal article" date="2019" name="Int. J. Syst. Evol. Microbiol.">
        <title>The Global Catalogue of Microorganisms (GCM) 10K type strain sequencing project: providing services to taxonomists for standard genome sequencing and annotation.</title>
        <authorList>
            <consortium name="The Broad Institute Genomics Platform"/>
            <consortium name="The Broad Institute Genome Sequencing Center for Infectious Disease"/>
            <person name="Wu L."/>
            <person name="Ma J."/>
        </authorList>
    </citation>
    <scope>NUCLEOTIDE SEQUENCE [LARGE SCALE GENOMIC DNA]</scope>
    <source>
        <strain evidence="2 3">JCM 6835</strain>
    </source>
</reference>
<dbReference type="SUPFAM" id="SSF53474">
    <property type="entry name" value="alpha/beta-Hydrolases"/>
    <property type="match status" value="1"/>
</dbReference>
<name>A0ABN3T823_9ACTN</name>
<dbReference type="Proteomes" id="UP001501666">
    <property type="component" value="Unassembled WGS sequence"/>
</dbReference>
<dbReference type="GO" id="GO:0016787">
    <property type="term" value="F:hydrolase activity"/>
    <property type="evidence" value="ECO:0007669"/>
    <property type="project" value="UniProtKB-KW"/>
</dbReference>
<evidence type="ECO:0000313" key="2">
    <source>
        <dbReference type="EMBL" id="GAA2693799.1"/>
    </source>
</evidence>
<dbReference type="InterPro" id="IPR050228">
    <property type="entry name" value="Carboxylesterase_BioH"/>
</dbReference>
<gene>
    <name evidence="2" type="ORF">GCM10010412_085530</name>
</gene>
<comment type="caution">
    <text evidence="2">The sequence shown here is derived from an EMBL/GenBank/DDBJ whole genome shotgun (WGS) entry which is preliminary data.</text>
</comment>
<dbReference type="InterPro" id="IPR029058">
    <property type="entry name" value="AB_hydrolase_fold"/>
</dbReference>
<protein>
    <submittedName>
        <fullName evidence="2">Alpha/beta hydrolase</fullName>
    </submittedName>
</protein>
<dbReference type="Gene3D" id="3.40.50.1820">
    <property type="entry name" value="alpha/beta hydrolase"/>
    <property type="match status" value="1"/>
</dbReference>
<feature type="domain" description="AB hydrolase-1" evidence="1">
    <location>
        <begin position="24"/>
        <end position="264"/>
    </location>
</feature>
<organism evidence="2 3">
    <name type="scientific">Nonomuraea recticatena</name>
    <dbReference type="NCBI Taxonomy" id="46178"/>
    <lineage>
        <taxon>Bacteria</taxon>
        <taxon>Bacillati</taxon>
        <taxon>Actinomycetota</taxon>
        <taxon>Actinomycetes</taxon>
        <taxon>Streptosporangiales</taxon>
        <taxon>Streptosporangiaceae</taxon>
        <taxon>Nonomuraea</taxon>
    </lineage>
</organism>
<dbReference type="InterPro" id="IPR000073">
    <property type="entry name" value="AB_hydrolase_1"/>
</dbReference>
<keyword evidence="3" id="KW-1185">Reference proteome</keyword>
<sequence length="284" mass="31518">MHTIDLPQGTLSYRIAGPAKTTGPPVVFVHAFLVDGSVWTRVADHLAARGVRSYAPDWPLGAHHTPLRPDADQSPRGVARQVLAFLEALDLQDVTLVGNDTGGALCQFLLDIDASRIGRLVLTNCDAFDTFPPFPYNVIFRLLRSELRMRINLQPMRWRAFRHSPLGLGLLANKLDPVQTRAWIEPSLRNKEIRRDAARFLRAIDPKDLLGVSTRLKNFTGPVRIVWGTADRAFKPALGQRLQRAFSNATFVEVPGARTFVHLDTPTVLADHIVALSSAQPTQD</sequence>
<dbReference type="PANTHER" id="PTHR43194:SF5">
    <property type="entry name" value="PIMELOYL-[ACYL-CARRIER PROTEIN] METHYL ESTER ESTERASE"/>
    <property type="match status" value="1"/>
</dbReference>